<accession>A0A8D5ZCT6</accession>
<dbReference type="KEGG" id="csty:KN1_00250"/>
<dbReference type="EMBL" id="AP024597">
    <property type="protein sequence ID" value="BCU68728.1"/>
    <property type="molecule type" value="Genomic_DNA"/>
</dbReference>
<evidence type="ECO:0000256" key="2">
    <source>
        <dbReference type="ARBA" id="ARBA00008841"/>
    </source>
</evidence>
<dbReference type="GO" id="GO:0003677">
    <property type="term" value="F:DNA binding"/>
    <property type="evidence" value="ECO:0007669"/>
    <property type="project" value="InterPro"/>
</dbReference>
<comment type="function">
    <text evidence="1">Absolutely required for transposition of IS1.</text>
</comment>
<dbReference type="GO" id="GO:0006313">
    <property type="term" value="P:DNA transposition"/>
    <property type="evidence" value="ECO:0007669"/>
    <property type="project" value="InterPro"/>
</dbReference>
<proteinExistence type="inferred from homology"/>
<dbReference type="InterPro" id="IPR051354">
    <property type="entry name" value="Transposase_27_IS1"/>
</dbReference>
<evidence type="ECO:0000313" key="5">
    <source>
        <dbReference type="EMBL" id="BCU68728.1"/>
    </source>
</evidence>
<keyword evidence="4" id="KW-0233">DNA recombination</keyword>
<gene>
    <name evidence="5" type="ORF">KN1_00250</name>
</gene>
<protein>
    <submittedName>
        <fullName evidence="5">Uncharacterized protein</fullName>
    </submittedName>
</protein>
<sequence>MQGRLGAFTAKAMVLDESWAYVGAGRGRKGVDLWVWDALAGVPFFITGDRGCRTFSYLWSPLPESRVYYTDGYSVYQVLDNHVVGKEYTYTVESYHSYCRAHLARLARDTRAVNRDVGIVEYSLALLNVMNPEFTRGRRLR</sequence>
<keyword evidence="3" id="KW-0815">Transposition</keyword>
<dbReference type="PANTHER" id="PTHR33293:SF1">
    <property type="entry name" value="INSERTION ELEMENT IS1 1 PROTEIN INSB-RELATED"/>
    <property type="match status" value="1"/>
</dbReference>
<dbReference type="GO" id="GO:0004803">
    <property type="term" value="F:transposase activity"/>
    <property type="evidence" value="ECO:0007669"/>
    <property type="project" value="InterPro"/>
</dbReference>
<dbReference type="InterPro" id="IPR005063">
    <property type="entry name" value="Transposase_27"/>
</dbReference>
<reference evidence="5 6" key="1">
    <citation type="submission" date="2021-04" db="EMBL/GenBank/DDBJ databases">
        <title>Complete genome sequence of Stygiolobus sp. KN-1.</title>
        <authorList>
            <person name="Nakamura K."/>
            <person name="Sakai H."/>
            <person name="Kurosawa N."/>
        </authorList>
    </citation>
    <scope>NUCLEOTIDE SEQUENCE [LARGE SCALE GENOMIC DNA]</scope>
    <source>
        <strain evidence="5 6">KN-1</strain>
    </source>
</reference>
<name>A0A8D5ZCT6_9CREN</name>
<dbReference type="Pfam" id="PF03400">
    <property type="entry name" value="DDE_Tnp_IS1"/>
    <property type="match status" value="1"/>
</dbReference>
<dbReference type="Proteomes" id="UP000825123">
    <property type="component" value="Chromosome"/>
</dbReference>
<dbReference type="AlphaFoldDB" id="A0A8D5ZCT6"/>
<evidence type="ECO:0000313" key="6">
    <source>
        <dbReference type="Proteomes" id="UP000825123"/>
    </source>
</evidence>
<dbReference type="PANTHER" id="PTHR33293">
    <property type="entry name" value="INSERTION ELEMENT IS1 1 PROTEIN INSB-RELATED"/>
    <property type="match status" value="1"/>
</dbReference>
<evidence type="ECO:0000256" key="4">
    <source>
        <dbReference type="ARBA" id="ARBA00023172"/>
    </source>
</evidence>
<keyword evidence="6" id="KW-1185">Reference proteome</keyword>
<evidence type="ECO:0000256" key="1">
    <source>
        <dbReference type="ARBA" id="ARBA00004091"/>
    </source>
</evidence>
<evidence type="ECO:0000256" key="3">
    <source>
        <dbReference type="ARBA" id="ARBA00022578"/>
    </source>
</evidence>
<organism evidence="5 6">
    <name type="scientific">Stygiolobus caldivivus</name>
    <dbReference type="NCBI Taxonomy" id="2824673"/>
    <lineage>
        <taxon>Archaea</taxon>
        <taxon>Thermoproteota</taxon>
        <taxon>Thermoprotei</taxon>
        <taxon>Sulfolobales</taxon>
        <taxon>Sulfolobaceae</taxon>
        <taxon>Stygiolobus</taxon>
    </lineage>
</organism>
<comment type="similarity">
    <text evidence="2">Belongs to the transposase 27 family.</text>
</comment>